<comment type="caution">
    <text evidence="1">The sequence shown here is derived from an EMBL/GenBank/DDBJ whole genome shotgun (WGS) entry which is preliminary data.</text>
</comment>
<gene>
    <name evidence="1" type="ORF">MANES_11G062850v8</name>
</gene>
<evidence type="ECO:0000313" key="2">
    <source>
        <dbReference type="Proteomes" id="UP000091857"/>
    </source>
</evidence>
<name>A0ACB7GUZ9_MANES</name>
<keyword evidence="2" id="KW-1185">Reference proteome</keyword>
<protein>
    <submittedName>
        <fullName evidence="1">Uncharacterized protein</fullName>
    </submittedName>
</protein>
<sequence>MSLSSSAVVSLASLEDHSRVSEAMITGDYSDCYTSLPSSIAQTFPFSSGNPRIEETRGVMRLFSNDDVSGLPDGRKPSLVCSWVPNHMTCADFCQFCASLLHLILEREVSRTDGMEDQYSILISFDSQDSTDSFHQHLNGRQVNSLEEDNCCVLFIVDIQFTGYSGSLDTQPSPASTTEQPSCPVCLEKLD</sequence>
<evidence type="ECO:0000313" key="1">
    <source>
        <dbReference type="EMBL" id="KAG8643734.1"/>
    </source>
</evidence>
<proteinExistence type="predicted"/>
<organism evidence="1 2">
    <name type="scientific">Manihot esculenta</name>
    <name type="common">Cassava</name>
    <name type="synonym">Jatropha manihot</name>
    <dbReference type="NCBI Taxonomy" id="3983"/>
    <lineage>
        <taxon>Eukaryota</taxon>
        <taxon>Viridiplantae</taxon>
        <taxon>Streptophyta</taxon>
        <taxon>Embryophyta</taxon>
        <taxon>Tracheophyta</taxon>
        <taxon>Spermatophyta</taxon>
        <taxon>Magnoliopsida</taxon>
        <taxon>eudicotyledons</taxon>
        <taxon>Gunneridae</taxon>
        <taxon>Pentapetalae</taxon>
        <taxon>rosids</taxon>
        <taxon>fabids</taxon>
        <taxon>Malpighiales</taxon>
        <taxon>Euphorbiaceae</taxon>
        <taxon>Crotonoideae</taxon>
        <taxon>Manihoteae</taxon>
        <taxon>Manihot</taxon>
    </lineage>
</organism>
<reference evidence="2" key="1">
    <citation type="journal article" date="2016" name="Nat. Biotechnol.">
        <title>Sequencing wild and cultivated cassava and related species reveals extensive interspecific hybridization and genetic diversity.</title>
        <authorList>
            <person name="Bredeson J.V."/>
            <person name="Lyons J.B."/>
            <person name="Prochnik S.E."/>
            <person name="Wu G.A."/>
            <person name="Ha C.M."/>
            <person name="Edsinger-Gonzales E."/>
            <person name="Grimwood J."/>
            <person name="Schmutz J."/>
            <person name="Rabbi I.Y."/>
            <person name="Egesi C."/>
            <person name="Nauluvula P."/>
            <person name="Lebot V."/>
            <person name="Ndunguru J."/>
            <person name="Mkamilo G."/>
            <person name="Bart R.S."/>
            <person name="Setter T.L."/>
            <person name="Gleadow R.M."/>
            <person name="Kulakow P."/>
            <person name="Ferguson M.E."/>
            <person name="Rounsley S."/>
            <person name="Rokhsar D.S."/>
        </authorList>
    </citation>
    <scope>NUCLEOTIDE SEQUENCE [LARGE SCALE GENOMIC DNA]</scope>
    <source>
        <strain evidence="2">cv. AM560-2</strain>
    </source>
</reference>
<dbReference type="Proteomes" id="UP000091857">
    <property type="component" value="Chromosome 11"/>
</dbReference>
<accession>A0ACB7GUZ9</accession>
<dbReference type="EMBL" id="CM004397">
    <property type="protein sequence ID" value="KAG8643734.1"/>
    <property type="molecule type" value="Genomic_DNA"/>
</dbReference>